<keyword evidence="8" id="KW-0378">Hydrolase</keyword>
<evidence type="ECO:0000256" key="15">
    <source>
        <dbReference type="ARBA" id="ARBA00074321"/>
    </source>
</evidence>
<gene>
    <name evidence="18" type="primary">FCY1</name>
    <name evidence="18" type="ORF">TWF694_005018</name>
</gene>
<dbReference type="GO" id="GO:0005634">
    <property type="term" value="C:nucleus"/>
    <property type="evidence" value="ECO:0007669"/>
    <property type="project" value="UniProtKB-SubCell"/>
</dbReference>
<comment type="caution">
    <text evidence="18">The sequence shown here is derived from an EMBL/GenBank/DDBJ whole genome shotgun (WGS) entry which is preliminary data.</text>
</comment>
<evidence type="ECO:0000256" key="12">
    <source>
        <dbReference type="ARBA" id="ARBA00056232"/>
    </source>
</evidence>
<dbReference type="GO" id="GO:0008835">
    <property type="term" value="F:diaminohydroxyphosphoribosylaminopyrimidine deaminase activity"/>
    <property type="evidence" value="ECO:0007669"/>
    <property type="project" value="TreeGrafter"/>
</dbReference>
<dbReference type="GO" id="GO:0046087">
    <property type="term" value="P:cytidine metabolic process"/>
    <property type="evidence" value="ECO:0007669"/>
    <property type="project" value="TreeGrafter"/>
</dbReference>
<comment type="subunit">
    <text evidence="5">Homodimer.</text>
</comment>
<keyword evidence="9" id="KW-0862">Zinc</keyword>
<dbReference type="GO" id="GO:0004131">
    <property type="term" value="F:cytosine deaminase activity"/>
    <property type="evidence" value="ECO:0007669"/>
    <property type="project" value="UniProtKB-EC"/>
</dbReference>
<reference evidence="18 19" key="1">
    <citation type="submission" date="2019-10" db="EMBL/GenBank/DDBJ databases">
        <authorList>
            <person name="Palmer J.M."/>
        </authorList>
    </citation>
    <scope>NUCLEOTIDE SEQUENCE [LARGE SCALE GENOMIC DNA]</scope>
    <source>
        <strain evidence="18 19">TWF694</strain>
    </source>
</reference>
<dbReference type="InterPro" id="IPR016193">
    <property type="entry name" value="Cytidine_deaminase-like"/>
</dbReference>
<evidence type="ECO:0000256" key="2">
    <source>
        <dbReference type="ARBA" id="ARBA00004123"/>
    </source>
</evidence>
<keyword evidence="19" id="KW-1185">Reference proteome</keyword>
<evidence type="ECO:0000256" key="13">
    <source>
        <dbReference type="ARBA" id="ARBA00060700"/>
    </source>
</evidence>
<dbReference type="CDD" id="cd01285">
    <property type="entry name" value="nucleoside_deaminase"/>
    <property type="match status" value="1"/>
</dbReference>
<dbReference type="PANTHER" id="PTHR11079">
    <property type="entry name" value="CYTOSINE DEAMINASE FAMILY MEMBER"/>
    <property type="match status" value="1"/>
</dbReference>
<sequence>MADQLETDKKFMKIALEEAQMGYDEGGIPIGSVLVSSDGTILGRGHNMRIQKSSPTLHAEMSALESASRLPAKTYSTATIYTTLSPCDMCTGAILLYKIPRVVMGENKTFVGGEELLRSRGVEVVNLDDDGCFGLLQRFIKARPGDWGEDIGEEK</sequence>
<evidence type="ECO:0000256" key="10">
    <source>
        <dbReference type="ARBA" id="ARBA00023242"/>
    </source>
</evidence>
<dbReference type="GO" id="GO:0008655">
    <property type="term" value="P:pyrimidine-containing compound salvage"/>
    <property type="evidence" value="ECO:0007669"/>
    <property type="project" value="TreeGrafter"/>
</dbReference>
<keyword evidence="6" id="KW-0963">Cytoplasm</keyword>
<evidence type="ECO:0000259" key="17">
    <source>
        <dbReference type="PROSITE" id="PS51747"/>
    </source>
</evidence>
<dbReference type="PANTHER" id="PTHR11079:SF190">
    <property type="entry name" value="CYTOSINE DEAMINASE"/>
    <property type="match status" value="1"/>
</dbReference>
<accession>A0AAV9WVM1</accession>
<comment type="function">
    <text evidence="12">Catalyzes the hydrolytic deamination of cytosine to uracil or 5-methylcytosine to thymine. Is involved in the pyrimidine salvage pathway, which allows the cell to utilize cytosine for pyrimidine nucleotide synthesis.</text>
</comment>
<comment type="subcellular location">
    <subcellularLocation>
        <location evidence="3">Cytoplasm</location>
    </subcellularLocation>
    <subcellularLocation>
        <location evidence="2">Nucleus</location>
    </subcellularLocation>
</comment>
<dbReference type="Pfam" id="PF00383">
    <property type="entry name" value="dCMP_cyt_deam_1"/>
    <property type="match status" value="1"/>
</dbReference>
<dbReference type="AlphaFoldDB" id="A0AAV9WVM1"/>
<comment type="catalytic activity">
    <reaction evidence="11">
        <text>cytosine + H2O + H(+) = uracil + NH4(+)</text>
        <dbReference type="Rhea" id="RHEA:20605"/>
        <dbReference type="ChEBI" id="CHEBI:15377"/>
        <dbReference type="ChEBI" id="CHEBI:15378"/>
        <dbReference type="ChEBI" id="CHEBI:16040"/>
        <dbReference type="ChEBI" id="CHEBI:17568"/>
        <dbReference type="ChEBI" id="CHEBI:28938"/>
        <dbReference type="EC" id="3.5.4.1"/>
    </reaction>
</comment>
<evidence type="ECO:0000256" key="7">
    <source>
        <dbReference type="ARBA" id="ARBA00022723"/>
    </source>
</evidence>
<evidence type="ECO:0000256" key="14">
    <source>
        <dbReference type="ARBA" id="ARBA00066550"/>
    </source>
</evidence>
<dbReference type="SUPFAM" id="SSF53927">
    <property type="entry name" value="Cytidine deaminase-like"/>
    <property type="match status" value="1"/>
</dbReference>
<evidence type="ECO:0000256" key="6">
    <source>
        <dbReference type="ARBA" id="ARBA00022490"/>
    </source>
</evidence>
<dbReference type="PROSITE" id="PS00903">
    <property type="entry name" value="CYT_DCMP_DEAMINASES_1"/>
    <property type="match status" value="1"/>
</dbReference>
<name>A0AAV9WVM1_9PEZI</name>
<comment type="pathway">
    <text evidence="13">Pyrimidine metabolism; UMP biosynthesis via salvage pathway; uracil from cytosine: step 1/1.</text>
</comment>
<dbReference type="FunFam" id="3.40.140.10:FF:000016">
    <property type="entry name" value="Cytosine deaminase"/>
    <property type="match status" value="1"/>
</dbReference>
<evidence type="ECO:0000256" key="3">
    <source>
        <dbReference type="ARBA" id="ARBA00004496"/>
    </source>
</evidence>
<evidence type="ECO:0000313" key="19">
    <source>
        <dbReference type="Proteomes" id="UP001365542"/>
    </source>
</evidence>
<protein>
    <recommendedName>
        <fullName evidence="15">Cytosine deaminase</fullName>
        <ecNumber evidence="14">3.5.4.1</ecNumber>
    </recommendedName>
    <alternativeName>
        <fullName evidence="16">Cytosine aminohydrolase</fullName>
    </alternativeName>
</protein>
<dbReference type="EMBL" id="JAVHJO010000016">
    <property type="protein sequence ID" value="KAK6526426.1"/>
    <property type="molecule type" value="Genomic_DNA"/>
</dbReference>
<evidence type="ECO:0000256" key="5">
    <source>
        <dbReference type="ARBA" id="ARBA00011738"/>
    </source>
</evidence>
<comment type="cofactor">
    <cofactor evidence="1">
        <name>Zn(2+)</name>
        <dbReference type="ChEBI" id="CHEBI:29105"/>
    </cofactor>
</comment>
<comment type="similarity">
    <text evidence="4">Belongs to the cytidine and deoxycytidylate deaminase family.</text>
</comment>
<keyword evidence="10" id="KW-0539">Nucleus</keyword>
<dbReference type="GO" id="GO:0019858">
    <property type="term" value="P:cytosine metabolic process"/>
    <property type="evidence" value="ECO:0007669"/>
    <property type="project" value="TreeGrafter"/>
</dbReference>
<dbReference type="InterPro" id="IPR002125">
    <property type="entry name" value="CMP_dCMP_dom"/>
</dbReference>
<organism evidence="18 19">
    <name type="scientific">Orbilia ellipsospora</name>
    <dbReference type="NCBI Taxonomy" id="2528407"/>
    <lineage>
        <taxon>Eukaryota</taxon>
        <taxon>Fungi</taxon>
        <taxon>Dikarya</taxon>
        <taxon>Ascomycota</taxon>
        <taxon>Pezizomycotina</taxon>
        <taxon>Orbiliomycetes</taxon>
        <taxon>Orbiliales</taxon>
        <taxon>Orbiliaceae</taxon>
        <taxon>Orbilia</taxon>
    </lineage>
</organism>
<evidence type="ECO:0000256" key="16">
    <source>
        <dbReference type="ARBA" id="ARBA00084039"/>
    </source>
</evidence>
<dbReference type="InterPro" id="IPR016192">
    <property type="entry name" value="APOBEC/CMP_deaminase_Zn-bd"/>
</dbReference>
<evidence type="ECO:0000256" key="9">
    <source>
        <dbReference type="ARBA" id="ARBA00022833"/>
    </source>
</evidence>
<evidence type="ECO:0000256" key="4">
    <source>
        <dbReference type="ARBA" id="ARBA00006576"/>
    </source>
</evidence>
<evidence type="ECO:0000256" key="11">
    <source>
        <dbReference type="ARBA" id="ARBA00050113"/>
    </source>
</evidence>
<feature type="domain" description="CMP/dCMP-type deaminase" evidence="17">
    <location>
        <begin position="6"/>
        <end position="124"/>
    </location>
</feature>
<evidence type="ECO:0000313" key="18">
    <source>
        <dbReference type="EMBL" id="KAK6526426.1"/>
    </source>
</evidence>
<dbReference type="PROSITE" id="PS51747">
    <property type="entry name" value="CYT_DCMP_DEAMINASES_2"/>
    <property type="match status" value="1"/>
</dbReference>
<evidence type="ECO:0000256" key="8">
    <source>
        <dbReference type="ARBA" id="ARBA00022801"/>
    </source>
</evidence>
<dbReference type="GO" id="GO:0005737">
    <property type="term" value="C:cytoplasm"/>
    <property type="evidence" value="ECO:0007669"/>
    <property type="project" value="UniProtKB-SubCell"/>
</dbReference>
<dbReference type="EC" id="3.5.4.1" evidence="14"/>
<evidence type="ECO:0000256" key="1">
    <source>
        <dbReference type="ARBA" id="ARBA00001947"/>
    </source>
</evidence>
<keyword evidence="7" id="KW-0479">Metal-binding</keyword>
<dbReference type="GO" id="GO:0008270">
    <property type="term" value="F:zinc ion binding"/>
    <property type="evidence" value="ECO:0007669"/>
    <property type="project" value="InterPro"/>
</dbReference>
<proteinExistence type="inferred from homology"/>
<dbReference type="Gene3D" id="3.40.140.10">
    <property type="entry name" value="Cytidine Deaminase, domain 2"/>
    <property type="match status" value="1"/>
</dbReference>
<dbReference type="Proteomes" id="UP001365542">
    <property type="component" value="Unassembled WGS sequence"/>
</dbReference>